<feature type="coiled-coil region" evidence="6">
    <location>
        <begin position="320"/>
        <end position="347"/>
    </location>
</feature>
<dbReference type="PANTHER" id="PTHR31113:SF3">
    <property type="entry name" value="UPF0496 PROTEIN 1"/>
    <property type="match status" value="1"/>
</dbReference>
<name>A0A6P6T9L6_COFAR</name>
<evidence type="ECO:0000256" key="4">
    <source>
        <dbReference type="ARBA" id="ARBA00022989"/>
    </source>
</evidence>
<dbReference type="GeneID" id="113699147"/>
<evidence type="ECO:0000313" key="9">
    <source>
        <dbReference type="Proteomes" id="UP001652660"/>
    </source>
</evidence>
<organism evidence="9 10">
    <name type="scientific">Coffea arabica</name>
    <name type="common">Arabian coffee</name>
    <dbReference type="NCBI Taxonomy" id="13443"/>
    <lineage>
        <taxon>Eukaryota</taxon>
        <taxon>Viridiplantae</taxon>
        <taxon>Streptophyta</taxon>
        <taxon>Embryophyta</taxon>
        <taxon>Tracheophyta</taxon>
        <taxon>Spermatophyta</taxon>
        <taxon>Magnoliopsida</taxon>
        <taxon>eudicotyledons</taxon>
        <taxon>Gunneridae</taxon>
        <taxon>Pentapetalae</taxon>
        <taxon>asterids</taxon>
        <taxon>lamiids</taxon>
        <taxon>Gentianales</taxon>
        <taxon>Rubiaceae</taxon>
        <taxon>Ixoroideae</taxon>
        <taxon>Gardenieae complex</taxon>
        <taxon>Bertiereae - Coffeeae clade</taxon>
        <taxon>Coffeeae</taxon>
        <taxon>Coffea</taxon>
    </lineage>
</organism>
<feature type="compositionally biased region" description="Low complexity" evidence="7">
    <location>
        <begin position="22"/>
        <end position="33"/>
    </location>
</feature>
<dbReference type="PANTHER" id="PTHR31113">
    <property type="entry name" value="UPF0496 PROTEIN 3-RELATED"/>
    <property type="match status" value="1"/>
</dbReference>
<evidence type="ECO:0000256" key="8">
    <source>
        <dbReference type="SAM" id="Phobius"/>
    </source>
</evidence>
<comment type="subcellular location">
    <subcellularLocation>
        <location evidence="1">Membrane</location>
    </subcellularLocation>
</comment>
<keyword evidence="6" id="KW-0175">Coiled coil</keyword>
<dbReference type="RefSeq" id="XP_027075084.1">
    <property type="nucleotide sequence ID" value="XM_027219283.2"/>
</dbReference>
<evidence type="ECO:0000256" key="5">
    <source>
        <dbReference type="ARBA" id="ARBA00023136"/>
    </source>
</evidence>
<dbReference type="OrthoDB" id="679959at2759"/>
<keyword evidence="4 8" id="KW-1133">Transmembrane helix</keyword>
<dbReference type="AlphaFoldDB" id="A0A6P6T9L6"/>
<protein>
    <submittedName>
        <fullName evidence="10">UPF0496 protein 1-like</fullName>
    </submittedName>
</protein>
<evidence type="ECO:0000256" key="6">
    <source>
        <dbReference type="SAM" id="Coils"/>
    </source>
</evidence>
<feature type="compositionally biased region" description="Polar residues" evidence="7">
    <location>
        <begin position="1"/>
        <end position="15"/>
    </location>
</feature>
<evidence type="ECO:0000256" key="3">
    <source>
        <dbReference type="ARBA" id="ARBA00022692"/>
    </source>
</evidence>
<feature type="transmembrane region" description="Helical" evidence="8">
    <location>
        <begin position="269"/>
        <end position="288"/>
    </location>
</feature>
<feature type="region of interest" description="Disordered" evidence="7">
    <location>
        <begin position="1"/>
        <end position="42"/>
    </location>
</feature>
<evidence type="ECO:0000313" key="10">
    <source>
        <dbReference type="RefSeq" id="XP_027075084.1"/>
    </source>
</evidence>
<reference evidence="10" key="2">
    <citation type="submission" date="2025-08" db="UniProtKB">
        <authorList>
            <consortium name="RefSeq"/>
        </authorList>
    </citation>
    <scope>IDENTIFICATION</scope>
    <source>
        <tissue evidence="10">Leaves</tissue>
    </source>
</reference>
<reference evidence="9" key="1">
    <citation type="journal article" date="2025" name="Foods">
        <title>Unveiling the Microbial Signatures of Arabica Coffee Cherries: Insights into Ripeness Specific Diversity, Functional Traits, and Implications for Quality and Safety.</title>
        <authorList>
            <consortium name="RefSeq"/>
            <person name="Tenea G.N."/>
            <person name="Cifuentes V."/>
            <person name="Reyes P."/>
            <person name="Cevallos-Vallejos M."/>
        </authorList>
    </citation>
    <scope>NUCLEOTIDE SEQUENCE [LARGE SCALE GENOMIC DNA]</scope>
</reference>
<dbReference type="GO" id="GO:0016020">
    <property type="term" value="C:membrane"/>
    <property type="evidence" value="ECO:0007669"/>
    <property type="project" value="UniProtKB-SubCell"/>
</dbReference>
<feature type="transmembrane region" description="Helical" evidence="8">
    <location>
        <begin position="242"/>
        <end position="263"/>
    </location>
</feature>
<evidence type="ECO:0000256" key="1">
    <source>
        <dbReference type="ARBA" id="ARBA00004370"/>
    </source>
</evidence>
<keyword evidence="5 8" id="KW-0472">Membrane</keyword>
<accession>A0A6P6T9L6</accession>
<dbReference type="Proteomes" id="UP001652660">
    <property type="component" value="Chromosome 7c"/>
</dbReference>
<evidence type="ECO:0000256" key="2">
    <source>
        <dbReference type="ARBA" id="ARBA00009074"/>
    </source>
</evidence>
<gene>
    <name evidence="10" type="primary">LOC113699147</name>
</gene>
<evidence type="ECO:0000256" key="7">
    <source>
        <dbReference type="SAM" id="MobiDB-lite"/>
    </source>
</evidence>
<keyword evidence="9" id="KW-1185">Reference proteome</keyword>
<sequence length="411" mass="45901">MGSQFSKTKGQSTLTPPHRQGSNSSHSNHSSSNGEKAEDVASEADLSSYEAACQADPQLRSLDATLQERTSRAINSIAVGLDFRALSLDSLREVTECLLEMNQEVVNVILQCKKDIWKDQDLYDLVNDYFENSLQSLDFCTALEACLKRSLHTQSIVLLALQKFEEEHENAQAHSQEESVNPYPKTLQELSNFKATGDPFTQEFFSLFQDVYKQQVLMLEKLQAKKRKLDKKLKSMKGWRKVSNVIFIAAFVSVLICSVVAAAVTAPPVVTALAAAAAVPLGSMGKWLNSIWSKCERDLKGQREVIFSMQIGNYVVIKDLDSIRVLVDKLQIEIEALLQTADFAMREDEAVVIAVTEIKKKVSGFMKTIQDLNDHADKCSRDIRRARAVILRRIINYPSGSDQSNGMPFLS</sequence>
<keyword evidence="3 8" id="KW-0812">Transmembrane</keyword>
<comment type="similarity">
    <text evidence="2">Belongs to the UPF0496 family.</text>
</comment>
<dbReference type="Pfam" id="PF05055">
    <property type="entry name" value="DUF677"/>
    <property type="match status" value="1"/>
</dbReference>
<dbReference type="InterPro" id="IPR007749">
    <property type="entry name" value="DUF677"/>
</dbReference>
<proteinExistence type="inferred from homology"/>